<dbReference type="PROSITE" id="PS50883">
    <property type="entry name" value="EAL"/>
    <property type="match status" value="1"/>
</dbReference>
<dbReference type="PANTHER" id="PTHR44757">
    <property type="entry name" value="DIGUANYLATE CYCLASE DGCP"/>
    <property type="match status" value="1"/>
</dbReference>
<dbReference type="SUPFAM" id="SSF141868">
    <property type="entry name" value="EAL domain-like"/>
    <property type="match status" value="1"/>
</dbReference>
<keyword evidence="6" id="KW-1185">Reference proteome</keyword>
<dbReference type="PROSITE" id="PS50887">
    <property type="entry name" value="GGDEF"/>
    <property type="match status" value="1"/>
</dbReference>
<dbReference type="SUPFAM" id="SSF55785">
    <property type="entry name" value="PYP-like sensor domain (PAS domain)"/>
    <property type="match status" value="2"/>
</dbReference>
<dbReference type="Gene3D" id="3.30.70.270">
    <property type="match status" value="1"/>
</dbReference>
<evidence type="ECO:0000259" key="3">
    <source>
        <dbReference type="PROSITE" id="PS50883"/>
    </source>
</evidence>
<protein>
    <submittedName>
        <fullName evidence="5">PAS domain S-box-containing protein/diguanylate cyclase (GGDEF) domain-containing protein</fullName>
    </submittedName>
</protein>
<dbReference type="SMART" id="SM00267">
    <property type="entry name" value="GGDEF"/>
    <property type="match status" value="1"/>
</dbReference>
<feature type="domain" description="PAC" evidence="2">
    <location>
        <begin position="88"/>
        <end position="142"/>
    </location>
</feature>
<dbReference type="InterPro" id="IPR000700">
    <property type="entry name" value="PAS-assoc_C"/>
</dbReference>
<dbReference type="NCBIfam" id="TIGR00254">
    <property type="entry name" value="GGDEF"/>
    <property type="match status" value="1"/>
</dbReference>
<dbReference type="InterPro" id="IPR001610">
    <property type="entry name" value="PAC"/>
</dbReference>
<evidence type="ECO:0000259" key="4">
    <source>
        <dbReference type="PROSITE" id="PS50887"/>
    </source>
</evidence>
<dbReference type="InterPro" id="IPR035919">
    <property type="entry name" value="EAL_sf"/>
</dbReference>
<dbReference type="Gene3D" id="3.30.450.20">
    <property type="entry name" value="PAS domain"/>
    <property type="match status" value="2"/>
</dbReference>
<dbReference type="EMBL" id="FXWV01000008">
    <property type="protein sequence ID" value="SMR74760.1"/>
    <property type="molecule type" value="Genomic_DNA"/>
</dbReference>
<dbReference type="SUPFAM" id="SSF55073">
    <property type="entry name" value="Nucleotide cyclase"/>
    <property type="match status" value="1"/>
</dbReference>
<dbReference type="PROSITE" id="PS50112">
    <property type="entry name" value="PAS"/>
    <property type="match status" value="2"/>
</dbReference>
<dbReference type="Pfam" id="PF00990">
    <property type="entry name" value="GGDEF"/>
    <property type="match status" value="1"/>
</dbReference>
<feature type="domain" description="PAC" evidence="2">
    <location>
        <begin position="210"/>
        <end position="264"/>
    </location>
</feature>
<dbReference type="NCBIfam" id="TIGR00229">
    <property type="entry name" value="sensory_box"/>
    <property type="match status" value="2"/>
</dbReference>
<reference evidence="5 6" key="1">
    <citation type="submission" date="2017-05" db="EMBL/GenBank/DDBJ databases">
        <authorList>
            <person name="Varghese N."/>
            <person name="Submissions S."/>
        </authorList>
    </citation>
    <scope>NUCLEOTIDE SEQUENCE [LARGE SCALE GENOMIC DNA]</scope>
    <source>
        <strain evidence="5 6">CGMCC 1.7287</strain>
    </source>
</reference>
<feature type="domain" description="GGDEF" evidence="4">
    <location>
        <begin position="295"/>
        <end position="432"/>
    </location>
</feature>
<proteinExistence type="predicted"/>
<accession>A0ABY1S1B0</accession>
<dbReference type="Pfam" id="PF00989">
    <property type="entry name" value="PAS"/>
    <property type="match status" value="1"/>
</dbReference>
<dbReference type="Gene3D" id="3.20.20.450">
    <property type="entry name" value="EAL domain"/>
    <property type="match status" value="1"/>
</dbReference>
<dbReference type="InterPro" id="IPR029787">
    <property type="entry name" value="Nucleotide_cyclase"/>
</dbReference>
<dbReference type="InterPro" id="IPR000014">
    <property type="entry name" value="PAS"/>
</dbReference>
<dbReference type="CDD" id="cd00130">
    <property type="entry name" value="PAS"/>
    <property type="match status" value="2"/>
</dbReference>
<sequence>MPPELNAISSDPLERLSFMQASLDHLTDLVIVTDASSDPAIIYVNQAVVGRTGYSRQELIGQSPRIFQGEDSCPKAIARMGKAIRACVPVRVELLNYDRDGHPYWVDLHITPLRDHSGTVTHFVSTQSDVTERKRTETELLMFRTAIDQSPSSVIITDRSGRITYVNRGFEHNSGYSSAEVMGRNPGFRAWKPKTAEEKRQFWDCLYGGQAWRGEFINRHQRGHRMVKRAVVSPVENPEGAITHFLSVEQDITAEKEAQEQLEFLAYHDPVTELPNRRRLFSQLSELLTLMRHDREFVLVLMDLDGFKRINDAYGHLFGDQLLKAMGQRLQQHAIRHESELVVHLGGDEYCLLWRLAEENPEADLTRRLESTHRLLSQQMMIERQTLSMTACMGIAWIDDASETVTSIQRRADLALYQAKQGGRGSHAFFVPELDAVARRRVHLEEGLRLAILRDELSIAVQAQWTPSGQLQAGEVLVRWLKGPDGNPVSPGEFIPVAESSGLIKPLTLLVFSKALDLAAELQALELDIPLSVNFSTELFRDESIINGVLELLDESGVAADRVVLEITESLLIDTQPWVQDNMARLAARGLSFSLDDFGTGYSNLAYLKRMHLSELKIDKRFVDNLPGDEDNRTIVRSILSIARQFKLRVVAEGVETEEQMAFLASHGCDLLQGYLLHKPEPAEAWVAKLSRQKN</sequence>
<dbReference type="SMART" id="SM00091">
    <property type="entry name" value="PAS"/>
    <property type="match status" value="2"/>
</dbReference>
<name>A0ABY1S1B0_9GAMM</name>
<evidence type="ECO:0000259" key="1">
    <source>
        <dbReference type="PROSITE" id="PS50112"/>
    </source>
</evidence>
<feature type="domain" description="PAS" evidence="1">
    <location>
        <begin position="15"/>
        <end position="63"/>
    </location>
</feature>
<dbReference type="InterPro" id="IPR052155">
    <property type="entry name" value="Biofilm_reg_signaling"/>
</dbReference>
<dbReference type="CDD" id="cd01948">
    <property type="entry name" value="EAL"/>
    <property type="match status" value="1"/>
</dbReference>
<comment type="caution">
    <text evidence="5">The sequence shown here is derived from an EMBL/GenBank/DDBJ whole genome shotgun (WGS) entry which is preliminary data.</text>
</comment>
<dbReference type="InterPro" id="IPR043128">
    <property type="entry name" value="Rev_trsase/Diguanyl_cyclase"/>
</dbReference>
<feature type="domain" description="PAS" evidence="1">
    <location>
        <begin position="139"/>
        <end position="185"/>
    </location>
</feature>
<dbReference type="CDD" id="cd01949">
    <property type="entry name" value="GGDEF"/>
    <property type="match status" value="1"/>
</dbReference>
<dbReference type="InterPro" id="IPR035965">
    <property type="entry name" value="PAS-like_dom_sf"/>
</dbReference>
<evidence type="ECO:0000313" key="6">
    <source>
        <dbReference type="Proteomes" id="UP001159257"/>
    </source>
</evidence>
<organism evidence="5 6">
    <name type="scientific">Marinobacterium sediminicola</name>
    <dbReference type="NCBI Taxonomy" id="518898"/>
    <lineage>
        <taxon>Bacteria</taxon>
        <taxon>Pseudomonadati</taxon>
        <taxon>Pseudomonadota</taxon>
        <taxon>Gammaproteobacteria</taxon>
        <taxon>Oceanospirillales</taxon>
        <taxon>Oceanospirillaceae</taxon>
        <taxon>Marinobacterium</taxon>
    </lineage>
</organism>
<dbReference type="InterPro" id="IPR000160">
    <property type="entry name" value="GGDEF_dom"/>
</dbReference>
<dbReference type="Proteomes" id="UP001159257">
    <property type="component" value="Unassembled WGS sequence"/>
</dbReference>
<evidence type="ECO:0000313" key="5">
    <source>
        <dbReference type="EMBL" id="SMR74760.1"/>
    </source>
</evidence>
<dbReference type="RefSeq" id="WP_239039966.1">
    <property type="nucleotide sequence ID" value="NZ_BAAAEY010000004.1"/>
</dbReference>
<dbReference type="PANTHER" id="PTHR44757:SF2">
    <property type="entry name" value="BIOFILM ARCHITECTURE MAINTENANCE PROTEIN MBAA"/>
    <property type="match status" value="1"/>
</dbReference>
<dbReference type="Pfam" id="PF13426">
    <property type="entry name" value="PAS_9"/>
    <property type="match status" value="1"/>
</dbReference>
<dbReference type="InterPro" id="IPR001633">
    <property type="entry name" value="EAL_dom"/>
</dbReference>
<dbReference type="SMART" id="SM00086">
    <property type="entry name" value="PAC"/>
    <property type="match status" value="2"/>
</dbReference>
<dbReference type="InterPro" id="IPR013767">
    <property type="entry name" value="PAS_fold"/>
</dbReference>
<feature type="domain" description="EAL" evidence="3">
    <location>
        <begin position="441"/>
        <end position="694"/>
    </location>
</feature>
<dbReference type="SMART" id="SM00052">
    <property type="entry name" value="EAL"/>
    <property type="match status" value="1"/>
</dbReference>
<dbReference type="PROSITE" id="PS50113">
    <property type="entry name" value="PAC"/>
    <property type="match status" value="2"/>
</dbReference>
<gene>
    <name evidence="5" type="ORF">SAMN04487964_10859</name>
</gene>
<dbReference type="Pfam" id="PF00563">
    <property type="entry name" value="EAL"/>
    <property type="match status" value="1"/>
</dbReference>
<evidence type="ECO:0000259" key="2">
    <source>
        <dbReference type="PROSITE" id="PS50113"/>
    </source>
</evidence>